<sequence>MGFDLLERSRYAGRPIGLLRLSRGNLLELYTTADREVTVGADTYLPLAVTRSAIRDSVERQKSVVTLTLPVDAPCAAWWRPYPPSTIVGVSWLAKHWGSNEVAVEWSGRVVGPRFTDTQLVLACEPARTNARARGLPLRWQLGCPLPLYSQGVGMCNVSKAAHALPATLTDVAGANIRAAAFATLPSGRLAGGFVEWTRADGEPEMRSIMAHDGDLIILNYGALDLAEDLELTAYPGCKHNFADCRDYFENGPNYGGAVYSPVRTPFDGNPV</sequence>
<protein>
    <recommendedName>
        <fullName evidence="1">Bacteriophage phiJL001 Gp84 C-terminal domain-containing protein</fullName>
    </recommendedName>
</protein>
<keyword evidence="3" id="KW-1185">Reference proteome</keyword>
<evidence type="ECO:0000259" key="1">
    <source>
        <dbReference type="Pfam" id="PF09356"/>
    </source>
</evidence>
<comment type="caution">
    <text evidence="2">The sequence shown here is derived from an EMBL/GenBank/DDBJ whole genome shotgun (WGS) entry which is preliminary data.</text>
</comment>
<proteinExistence type="predicted"/>
<dbReference type="EMBL" id="PVLF01000006">
    <property type="protein sequence ID" value="PRH82637.1"/>
    <property type="molecule type" value="Genomic_DNA"/>
</dbReference>
<dbReference type="AlphaFoldDB" id="A0A2P6M9G7"/>
<accession>A0A2P6M9G7</accession>
<dbReference type="RefSeq" id="WP_106990214.1">
    <property type="nucleotide sequence ID" value="NZ_KZ679087.1"/>
</dbReference>
<evidence type="ECO:0000313" key="3">
    <source>
        <dbReference type="Proteomes" id="UP000241736"/>
    </source>
</evidence>
<dbReference type="InterPro" id="IPR018964">
    <property type="entry name" value="Phage_phiJL001_Gp84_C"/>
</dbReference>
<dbReference type="Pfam" id="PF09356">
    <property type="entry name" value="Phage_BR0599"/>
    <property type="match status" value="1"/>
</dbReference>
<name>A0A2P6M9G7_9GAMM</name>
<dbReference type="OrthoDB" id="6872689at2"/>
<reference evidence="2 3" key="1">
    <citation type="submission" date="2018-03" db="EMBL/GenBank/DDBJ databases">
        <title>Arenimonas caeni sp. nov., isolated from activated sludge.</title>
        <authorList>
            <person name="Liu H."/>
        </authorList>
    </citation>
    <scope>NUCLEOTIDE SEQUENCE [LARGE SCALE GENOMIC DNA]</scope>
    <source>
        <strain evidence="3">z29</strain>
    </source>
</reference>
<evidence type="ECO:0000313" key="2">
    <source>
        <dbReference type="EMBL" id="PRH82637.1"/>
    </source>
</evidence>
<feature type="domain" description="Bacteriophage phiJL001 Gp84 C-terminal" evidence="1">
    <location>
        <begin position="191"/>
        <end position="262"/>
    </location>
</feature>
<gene>
    <name evidence="2" type="ORF">C6N40_06595</name>
</gene>
<dbReference type="Proteomes" id="UP000241736">
    <property type="component" value="Unassembled WGS sequence"/>
</dbReference>
<organism evidence="2 3">
    <name type="scientific">Arenimonas caeni</name>
    <dbReference type="NCBI Taxonomy" id="2058085"/>
    <lineage>
        <taxon>Bacteria</taxon>
        <taxon>Pseudomonadati</taxon>
        <taxon>Pseudomonadota</taxon>
        <taxon>Gammaproteobacteria</taxon>
        <taxon>Lysobacterales</taxon>
        <taxon>Lysobacteraceae</taxon>
        <taxon>Arenimonas</taxon>
    </lineage>
</organism>